<feature type="region of interest" description="Disordered" evidence="6">
    <location>
        <begin position="693"/>
        <end position="718"/>
    </location>
</feature>
<dbReference type="InterPro" id="IPR017896">
    <property type="entry name" value="4Fe4S_Fe-S-bd"/>
</dbReference>
<dbReference type="Pfam" id="PF02754">
    <property type="entry name" value="CCG"/>
    <property type="match status" value="2"/>
</dbReference>
<dbReference type="GO" id="GO:0046872">
    <property type="term" value="F:metal ion binding"/>
    <property type="evidence" value="ECO:0007669"/>
    <property type="project" value="UniProtKB-KW"/>
</dbReference>
<keyword evidence="5" id="KW-0411">Iron-sulfur</keyword>
<dbReference type="InterPro" id="IPR017900">
    <property type="entry name" value="4Fe4S_Fe_S_CS"/>
</dbReference>
<dbReference type="Proteomes" id="UP000002027">
    <property type="component" value="Chromosome 2"/>
</dbReference>
<protein>
    <recommendedName>
        <fullName evidence="8">4Fe-4S ferredoxin-type domain-containing protein</fullName>
    </recommendedName>
</protein>
<feature type="domain" description="4Fe-4S ferredoxin-type" evidence="8">
    <location>
        <begin position="352"/>
        <end position="383"/>
    </location>
</feature>
<dbReference type="InterPro" id="IPR036197">
    <property type="entry name" value="NarG-like_sf"/>
</dbReference>
<dbReference type="InterPro" id="IPR009051">
    <property type="entry name" value="Helical_ferredxn"/>
</dbReference>
<dbReference type="InterPro" id="IPR051460">
    <property type="entry name" value="HdrC_iron-sulfur_subunit"/>
</dbReference>
<dbReference type="InParanoid" id="D1C916"/>
<feature type="transmembrane region" description="Helical" evidence="7">
    <location>
        <begin position="79"/>
        <end position="101"/>
    </location>
</feature>
<gene>
    <name evidence="9" type="ordered locus">Sthe_2901</name>
</gene>
<feature type="domain" description="4Fe-4S ferredoxin-type" evidence="8">
    <location>
        <begin position="280"/>
        <end position="310"/>
    </location>
</feature>
<dbReference type="RefSeq" id="WP_012873345.1">
    <property type="nucleotide sequence ID" value="NC_013524.1"/>
</dbReference>
<dbReference type="AlphaFoldDB" id="D1C916"/>
<reference evidence="9 10" key="2">
    <citation type="journal article" date="2010" name="Stand. Genomic Sci.">
        <title>Complete genome sequence of Desulfohalobium retbaense type strain (HR(100)).</title>
        <authorList>
            <person name="Spring S."/>
            <person name="Nolan M."/>
            <person name="Lapidus A."/>
            <person name="Glavina Del Rio T."/>
            <person name="Copeland A."/>
            <person name="Tice H."/>
            <person name="Cheng J.F."/>
            <person name="Lucas S."/>
            <person name="Land M."/>
            <person name="Chen F."/>
            <person name="Bruce D."/>
            <person name="Goodwin L."/>
            <person name="Pitluck S."/>
            <person name="Ivanova N."/>
            <person name="Mavromatis K."/>
            <person name="Mikhailova N."/>
            <person name="Pati A."/>
            <person name="Chen A."/>
            <person name="Palaniappan K."/>
            <person name="Hauser L."/>
            <person name="Chang Y.J."/>
            <person name="Jeffries C.D."/>
            <person name="Munk C."/>
            <person name="Kiss H."/>
            <person name="Chain P."/>
            <person name="Han C."/>
            <person name="Brettin T."/>
            <person name="Detter J.C."/>
            <person name="Schuler E."/>
            <person name="Goker M."/>
            <person name="Rohde M."/>
            <person name="Bristow J."/>
            <person name="Eisen J.A."/>
            <person name="Markowitz V."/>
            <person name="Hugenholtz P."/>
            <person name="Kyrpides N.C."/>
            <person name="Klenk H.P."/>
        </authorList>
    </citation>
    <scope>NUCLEOTIDE SEQUENCE [LARGE SCALE GENOMIC DNA]</scope>
    <source>
        <strain evidence="10">ATCC 49802 / DSM 20745 / S 6022</strain>
    </source>
</reference>
<evidence type="ECO:0000256" key="3">
    <source>
        <dbReference type="ARBA" id="ARBA00023002"/>
    </source>
</evidence>
<dbReference type="FunCoup" id="D1C916">
    <property type="interactions" value="17"/>
</dbReference>
<evidence type="ECO:0000259" key="8">
    <source>
        <dbReference type="PROSITE" id="PS51379"/>
    </source>
</evidence>
<evidence type="ECO:0000313" key="10">
    <source>
        <dbReference type="Proteomes" id="UP000002027"/>
    </source>
</evidence>
<evidence type="ECO:0000256" key="2">
    <source>
        <dbReference type="ARBA" id="ARBA00022723"/>
    </source>
</evidence>
<keyword evidence="4" id="KW-0408">Iron</keyword>
<dbReference type="GO" id="GO:0051539">
    <property type="term" value="F:4 iron, 4 sulfur cluster binding"/>
    <property type="evidence" value="ECO:0007669"/>
    <property type="project" value="UniProtKB-KW"/>
</dbReference>
<sequence>MIPTREILWNITALGPILLYTLMAIPFVFLAYGLARRVRMWRQGQAENRFDQLGRRLWHAILMTVLHGRIVRRRNRFGGLMHLAIFVGFVTLFIGTVIVMIEADVTVPLFGVSFYRGDFYLAYKAVMNLAGLLLILGSLAALYRRYVLRLATLETTGDDVVILAFLVVLGVQGFAVQALRMAVTEDPWGPWSFVSYPMALTLSALPESWLRAVHVANWYIHFLTNFVFLSYVAYSKMIHPFTSFANVLFRRLKPVGALDPIENIEEAEVFGAGKLEDFTWAQLLNVDACMHCGRCLEYCPTFNTGKPLRPRDVVLELAGYMADRGGIFSGELGQGENSARYRWGAGPDRALIPDVVSPAELWDCTTCGACMAQCPVYIEHVPLIVGMRRHLVLEQGEFPEEVTSVFTNLERLGSPYQFPPNQRAAWTKRLDQPVLEMAEVAARGEEVEILFWVGCLGSFDSRNQRTTVALARILQAAGIKFAILGKEESCTGDPARRIGNEYLAQMMAMQAVETLNTYNVKKVVTACPHCFNAIKNEFPQIGGNYEVIHHSQLINQLIAEGRITLDPNSALARGAVTYHDPCYLGRYNGEYDAPREALAALPGLELREMRRNRNTSFCCGGGGGRLFMEETRGTRINQARVREAMDTGAELLAAACPFCMTMFEDGIHGVGAEESFKVLDIAEIVAGSMITPNGADGAKGHGEARPEGAASESAERPE</sequence>
<proteinExistence type="predicted"/>
<evidence type="ECO:0000256" key="1">
    <source>
        <dbReference type="ARBA" id="ARBA00022485"/>
    </source>
</evidence>
<evidence type="ECO:0000256" key="4">
    <source>
        <dbReference type="ARBA" id="ARBA00023004"/>
    </source>
</evidence>
<evidence type="ECO:0000313" key="9">
    <source>
        <dbReference type="EMBL" id="ACZ40309.1"/>
    </source>
</evidence>
<dbReference type="eggNOG" id="COG2181">
    <property type="taxonomic scope" value="Bacteria"/>
</dbReference>
<feature type="transmembrane region" description="Helical" evidence="7">
    <location>
        <begin position="155"/>
        <end position="176"/>
    </location>
</feature>
<dbReference type="InterPro" id="IPR004017">
    <property type="entry name" value="Cys_rich_dom"/>
</dbReference>
<dbReference type="EMBL" id="CP001824">
    <property type="protein sequence ID" value="ACZ40309.1"/>
    <property type="molecule type" value="Genomic_DNA"/>
</dbReference>
<evidence type="ECO:0000256" key="7">
    <source>
        <dbReference type="SAM" id="Phobius"/>
    </source>
</evidence>
<feature type="transmembrane region" description="Helical" evidence="7">
    <location>
        <begin position="188"/>
        <end position="206"/>
    </location>
</feature>
<dbReference type="Gene3D" id="1.20.950.20">
    <property type="entry name" value="Transmembrane di-heme cytochromes, Chain C"/>
    <property type="match status" value="1"/>
</dbReference>
<evidence type="ECO:0000256" key="5">
    <source>
        <dbReference type="ARBA" id="ARBA00023014"/>
    </source>
</evidence>
<dbReference type="PANTHER" id="PTHR43255">
    <property type="entry name" value="IRON-SULFUR-BINDING OXIDOREDUCTASE FADF-RELATED-RELATED"/>
    <property type="match status" value="1"/>
</dbReference>
<dbReference type="OrthoDB" id="9794954at2"/>
<keyword evidence="10" id="KW-1185">Reference proteome</keyword>
<keyword evidence="3" id="KW-0560">Oxidoreductase</keyword>
<evidence type="ECO:0000256" key="6">
    <source>
        <dbReference type="SAM" id="MobiDB-lite"/>
    </source>
</evidence>
<dbReference type="SUPFAM" id="SSF46548">
    <property type="entry name" value="alpha-helical ferredoxin"/>
    <property type="match status" value="1"/>
</dbReference>
<keyword evidence="1" id="KW-0004">4Fe-4S</keyword>
<keyword evidence="7" id="KW-0472">Membrane</keyword>
<dbReference type="GO" id="GO:0016491">
    <property type="term" value="F:oxidoreductase activity"/>
    <property type="evidence" value="ECO:0007669"/>
    <property type="project" value="UniProtKB-KW"/>
</dbReference>
<dbReference type="PROSITE" id="PS51379">
    <property type="entry name" value="4FE4S_FER_2"/>
    <property type="match status" value="2"/>
</dbReference>
<feature type="transmembrane region" description="Helical" evidence="7">
    <location>
        <begin position="121"/>
        <end position="143"/>
    </location>
</feature>
<dbReference type="PANTHER" id="PTHR43255:SF1">
    <property type="entry name" value="IRON-SULFUR-BINDING OXIDOREDUCTASE FADF-RELATED"/>
    <property type="match status" value="1"/>
</dbReference>
<dbReference type="STRING" id="479434.Sthe_2901"/>
<dbReference type="KEGG" id="sti:Sthe_2901"/>
<accession>D1C916</accession>
<feature type="transmembrane region" description="Helical" evidence="7">
    <location>
        <begin position="218"/>
        <end position="234"/>
    </location>
</feature>
<dbReference type="eggNOG" id="COG0247">
    <property type="taxonomic scope" value="Bacteria"/>
</dbReference>
<name>D1C916_SPHTD</name>
<dbReference type="GO" id="GO:0005886">
    <property type="term" value="C:plasma membrane"/>
    <property type="evidence" value="ECO:0007669"/>
    <property type="project" value="TreeGrafter"/>
</dbReference>
<feature type="transmembrane region" description="Helical" evidence="7">
    <location>
        <begin position="17"/>
        <end position="35"/>
    </location>
</feature>
<dbReference type="HOGENOM" id="CLU_005304_1_0_0"/>
<dbReference type="Gene3D" id="1.10.1060.10">
    <property type="entry name" value="Alpha-helical ferredoxin"/>
    <property type="match status" value="1"/>
</dbReference>
<dbReference type="SUPFAM" id="SSF103501">
    <property type="entry name" value="Respiratory nitrate reductase 1 gamma chain"/>
    <property type="match status" value="1"/>
</dbReference>
<organism evidence="9 10">
    <name type="scientific">Sphaerobacter thermophilus (strain ATCC 49802 / DSM 20745 / KCCM 41009 / NCIMB 13125 / S 6022)</name>
    <dbReference type="NCBI Taxonomy" id="479434"/>
    <lineage>
        <taxon>Bacteria</taxon>
        <taxon>Pseudomonadati</taxon>
        <taxon>Thermomicrobiota</taxon>
        <taxon>Thermomicrobia</taxon>
        <taxon>Sphaerobacterales</taxon>
        <taxon>Sphaerobacterineae</taxon>
        <taxon>Sphaerobacteraceae</taxon>
        <taxon>Sphaerobacter</taxon>
    </lineage>
</organism>
<keyword evidence="7" id="KW-1133">Transmembrane helix</keyword>
<dbReference type="PROSITE" id="PS00198">
    <property type="entry name" value="4FE4S_FER_1"/>
    <property type="match status" value="1"/>
</dbReference>
<dbReference type="Pfam" id="PF13183">
    <property type="entry name" value="Fer4_8"/>
    <property type="match status" value="1"/>
</dbReference>
<reference evidence="10" key="1">
    <citation type="submission" date="2009-11" db="EMBL/GenBank/DDBJ databases">
        <title>The complete chromosome 2 of Sphaerobacter thermophilus DSM 20745.</title>
        <authorList>
            <person name="Lucas S."/>
            <person name="Copeland A."/>
            <person name="Lapidus A."/>
            <person name="Glavina del Rio T."/>
            <person name="Dalin E."/>
            <person name="Tice H."/>
            <person name="Bruce D."/>
            <person name="Goodwin L."/>
            <person name="Pitluck S."/>
            <person name="Kyrpides N."/>
            <person name="Mavromatis K."/>
            <person name="Ivanova N."/>
            <person name="Mikhailova N."/>
            <person name="LaButti K.M."/>
            <person name="Clum A."/>
            <person name="Sun H.I."/>
            <person name="Brettin T."/>
            <person name="Detter J.C."/>
            <person name="Han C."/>
            <person name="Larimer F."/>
            <person name="Land M."/>
            <person name="Hauser L."/>
            <person name="Markowitz V."/>
            <person name="Cheng J.F."/>
            <person name="Hugenholtz P."/>
            <person name="Woyke T."/>
            <person name="Wu D."/>
            <person name="Steenblock K."/>
            <person name="Schneider S."/>
            <person name="Pukall R."/>
            <person name="Goeker M."/>
            <person name="Klenk H.P."/>
            <person name="Eisen J.A."/>
        </authorList>
    </citation>
    <scope>NUCLEOTIDE SEQUENCE [LARGE SCALE GENOMIC DNA]</scope>
    <source>
        <strain evidence="10">ATCC 49802 / DSM 20745 / S 6022</strain>
    </source>
</reference>
<keyword evidence="7" id="KW-0812">Transmembrane</keyword>
<keyword evidence="2" id="KW-0479">Metal-binding</keyword>